<feature type="transmembrane region" description="Helical" evidence="1">
    <location>
        <begin position="123"/>
        <end position="142"/>
    </location>
</feature>
<protein>
    <recommendedName>
        <fullName evidence="4">ECF transporter S component</fullName>
    </recommendedName>
</protein>
<evidence type="ECO:0000256" key="1">
    <source>
        <dbReference type="SAM" id="Phobius"/>
    </source>
</evidence>
<dbReference type="EMBL" id="CP082781">
    <property type="protein sequence ID" value="UGS25823.1"/>
    <property type="molecule type" value="Genomic_DNA"/>
</dbReference>
<reference evidence="2 3" key="1">
    <citation type="submission" date="2023-01" db="EMBL/GenBank/DDBJ databases">
        <title>Characterization of estradiol degrading bacteria Microbacterium sp. MZT7 and reveal degrading genes through genome analysis.</title>
        <authorList>
            <person name="Hao P."/>
            <person name="Gao Y."/>
        </authorList>
    </citation>
    <scope>NUCLEOTIDE SEQUENCE [LARGE SCALE GENOMIC DNA]</scope>
    <source>
        <strain evidence="2 3">MZT7</strain>
    </source>
</reference>
<accession>A0ABY3RSA2</accession>
<name>A0ABY3RSA2_9MICO</name>
<proteinExistence type="predicted"/>
<keyword evidence="1" id="KW-1133">Transmembrane helix</keyword>
<feature type="transmembrane region" description="Helical" evidence="1">
    <location>
        <begin position="43"/>
        <end position="64"/>
    </location>
</feature>
<keyword evidence="3" id="KW-1185">Reference proteome</keyword>
<keyword evidence="1" id="KW-0812">Transmembrane</keyword>
<evidence type="ECO:0008006" key="4">
    <source>
        <dbReference type="Google" id="ProtNLM"/>
    </source>
</evidence>
<gene>
    <name evidence="2" type="ORF">K8F61_14350</name>
</gene>
<keyword evidence="1" id="KW-0472">Membrane</keyword>
<evidence type="ECO:0000313" key="3">
    <source>
        <dbReference type="Proteomes" id="UP001199642"/>
    </source>
</evidence>
<dbReference type="Proteomes" id="UP001199642">
    <property type="component" value="Chromosome"/>
</dbReference>
<dbReference type="RefSeq" id="WP_231819594.1">
    <property type="nucleotide sequence ID" value="NZ_CP082781.1"/>
</dbReference>
<sequence>MSGTGLATDRRPRLTTRVLLVCAALAAVQAVLSATVSAVTPAVAAVLPPAYALIAAVHSVMPFLARLLTGASWSATITAGIAGVLMWPVSAVGPLVLVVFLSGAVAFDAVLRGRPGPTVRRMLTAAAASAVVLFVVSLPVFSPGHLTAGMLAATLGARLAAQAAAALGARGLAAALRRVGVRGR</sequence>
<organism evidence="2 3">
    <name type="scientific">Microbacterium resistens</name>
    <dbReference type="NCBI Taxonomy" id="156977"/>
    <lineage>
        <taxon>Bacteria</taxon>
        <taxon>Bacillati</taxon>
        <taxon>Actinomycetota</taxon>
        <taxon>Actinomycetes</taxon>
        <taxon>Micrococcales</taxon>
        <taxon>Microbacteriaceae</taxon>
        <taxon>Microbacterium</taxon>
    </lineage>
</organism>
<evidence type="ECO:0000313" key="2">
    <source>
        <dbReference type="EMBL" id="UGS25823.1"/>
    </source>
</evidence>